<keyword evidence="3" id="KW-1185">Reference proteome</keyword>
<dbReference type="Proteomes" id="UP001597351">
    <property type="component" value="Unassembled WGS sequence"/>
</dbReference>
<organism evidence="2 3">
    <name type="scientific">Nocardioides aestuarii</name>
    <dbReference type="NCBI Taxonomy" id="252231"/>
    <lineage>
        <taxon>Bacteria</taxon>
        <taxon>Bacillati</taxon>
        <taxon>Actinomycetota</taxon>
        <taxon>Actinomycetes</taxon>
        <taxon>Propionibacteriales</taxon>
        <taxon>Nocardioidaceae</taxon>
        <taxon>Nocardioides</taxon>
    </lineage>
</organism>
<dbReference type="EMBL" id="JBHUGD010000001">
    <property type="protein sequence ID" value="MFD1945721.1"/>
    <property type="molecule type" value="Genomic_DNA"/>
</dbReference>
<accession>A0ABW4TJ78</accession>
<dbReference type="RefSeq" id="WP_343915377.1">
    <property type="nucleotide sequence ID" value="NZ_BAAAJT010000002.1"/>
</dbReference>
<keyword evidence="1" id="KW-0472">Membrane</keyword>
<keyword evidence="1" id="KW-1133">Transmembrane helix</keyword>
<gene>
    <name evidence="2" type="ORF">ACFSDE_02870</name>
</gene>
<protein>
    <submittedName>
        <fullName evidence="2">Uncharacterized protein</fullName>
    </submittedName>
</protein>
<proteinExistence type="predicted"/>
<keyword evidence="1" id="KW-0812">Transmembrane</keyword>
<reference evidence="3" key="1">
    <citation type="journal article" date="2019" name="Int. J. Syst. Evol. Microbiol.">
        <title>The Global Catalogue of Microorganisms (GCM) 10K type strain sequencing project: providing services to taxonomists for standard genome sequencing and annotation.</title>
        <authorList>
            <consortium name="The Broad Institute Genomics Platform"/>
            <consortium name="The Broad Institute Genome Sequencing Center for Infectious Disease"/>
            <person name="Wu L."/>
            <person name="Ma J."/>
        </authorList>
    </citation>
    <scope>NUCLEOTIDE SEQUENCE [LARGE SCALE GENOMIC DNA]</scope>
    <source>
        <strain evidence="3">CGMCC 1.12477</strain>
    </source>
</reference>
<name>A0ABW4TJ78_9ACTN</name>
<evidence type="ECO:0000313" key="2">
    <source>
        <dbReference type="EMBL" id="MFD1945721.1"/>
    </source>
</evidence>
<evidence type="ECO:0000313" key="3">
    <source>
        <dbReference type="Proteomes" id="UP001597351"/>
    </source>
</evidence>
<comment type="caution">
    <text evidence="2">The sequence shown here is derived from an EMBL/GenBank/DDBJ whole genome shotgun (WGS) entry which is preliminary data.</text>
</comment>
<sequence length="51" mass="5229">MSVTPVDIGSPPRPRVRHQARDAVALMAFSAAASCALAGCLLLLTTLGHQG</sequence>
<evidence type="ECO:0000256" key="1">
    <source>
        <dbReference type="SAM" id="Phobius"/>
    </source>
</evidence>
<feature type="transmembrane region" description="Helical" evidence="1">
    <location>
        <begin position="23"/>
        <end position="44"/>
    </location>
</feature>